<evidence type="ECO:0000256" key="1">
    <source>
        <dbReference type="SAM" id="Phobius"/>
    </source>
</evidence>
<reference evidence="2 3" key="1">
    <citation type="journal article" date="2007" name="Genome Biol.">
        <title>Characterization and modeling of the Haemophilus influenzae core and supragenomes based on the complete genomic sequences of Rd and 12 clinical nontypeable strains.</title>
        <authorList>
            <person name="Hogg J.S."/>
            <person name="Hu F.Z."/>
            <person name="Janto B."/>
            <person name="Boissy R."/>
            <person name="Hayes J."/>
            <person name="Keefe R."/>
            <person name="Post J.C."/>
            <person name="Ehrlich G.D."/>
        </authorList>
    </citation>
    <scope>NUCLEOTIDE SEQUENCE [LARGE SCALE GENOMIC DNA]</scope>
    <source>
        <strain evidence="3">NTHi 3655</strain>
    </source>
</reference>
<protein>
    <submittedName>
        <fullName evidence="2">Uncharacterized protein</fullName>
    </submittedName>
</protein>
<keyword evidence="1" id="KW-1133">Transmembrane helix</keyword>
<gene>
    <name evidence="2" type="ORF">CGSHi3655_07139</name>
</gene>
<keyword evidence="1" id="KW-0812">Transmembrane</keyword>
<organism evidence="2 3">
    <name type="scientific">Haemophilus influenzae (strain NTHi 3655)</name>
    <dbReference type="NCBI Taxonomy" id="375177"/>
    <lineage>
        <taxon>Bacteria</taxon>
        <taxon>Pseudomonadati</taxon>
        <taxon>Pseudomonadota</taxon>
        <taxon>Gammaproteobacteria</taxon>
        <taxon>Pasteurellales</taxon>
        <taxon>Pasteurellaceae</taxon>
        <taxon>Haemophilus</taxon>
    </lineage>
</organism>
<feature type="transmembrane region" description="Helical" evidence="1">
    <location>
        <begin position="6"/>
        <end position="25"/>
    </location>
</feature>
<keyword evidence="1" id="KW-0472">Membrane</keyword>
<comment type="caution">
    <text evidence="2">The sequence shown here is derived from an EMBL/GenBank/DDBJ whole genome shotgun (WGS) entry which is preliminary data.</text>
</comment>
<accession>A0A0H3PEM5</accession>
<dbReference type="AlphaFoldDB" id="A0A0H3PEM5"/>
<proteinExistence type="predicted"/>
<sequence length="28" mass="2915">MWLTIGLGIVALLAIGGLIFANYAAKHS</sequence>
<dbReference type="Proteomes" id="UP000003185">
    <property type="component" value="Unassembled WGS sequence"/>
</dbReference>
<evidence type="ECO:0000313" key="2">
    <source>
        <dbReference type="EMBL" id="EDJ93646.1"/>
    </source>
</evidence>
<dbReference type="EMBL" id="AAZF01000001">
    <property type="protein sequence ID" value="EDJ93646.1"/>
    <property type="molecule type" value="Genomic_DNA"/>
</dbReference>
<evidence type="ECO:0000313" key="3">
    <source>
        <dbReference type="Proteomes" id="UP000003185"/>
    </source>
</evidence>
<name>A0A0H3PEM5_HAEI3</name>